<keyword evidence="1" id="KW-0966">Cell projection</keyword>
<dbReference type="PANTHER" id="PTHR30531:SF12">
    <property type="entry name" value="FLAGELLAR BIOSYNTHETIC PROTEIN FLHB"/>
    <property type="match status" value="1"/>
</dbReference>
<dbReference type="GO" id="GO:0005886">
    <property type="term" value="C:plasma membrane"/>
    <property type="evidence" value="ECO:0007669"/>
    <property type="project" value="TreeGrafter"/>
</dbReference>
<keyword evidence="2" id="KW-1185">Reference proteome</keyword>
<dbReference type="InterPro" id="IPR029025">
    <property type="entry name" value="T3SS_substrate_exporter_C"/>
</dbReference>
<evidence type="ECO:0000313" key="2">
    <source>
        <dbReference type="Proteomes" id="UP000199800"/>
    </source>
</evidence>
<dbReference type="OrthoDB" id="9810419at2"/>
<keyword evidence="1" id="KW-0282">Flagellum</keyword>
<protein>
    <submittedName>
        <fullName evidence="1">Flagellar biosynthesis protein</fullName>
    </submittedName>
</protein>
<dbReference type="PANTHER" id="PTHR30531">
    <property type="entry name" value="FLAGELLAR BIOSYNTHETIC PROTEIN FLHB"/>
    <property type="match status" value="1"/>
</dbReference>
<dbReference type="STRING" id="29364.SAMN04487772_1329"/>
<sequence length="94" mass="10447">MGSMFNKKDNAAVALTYEKGETAPKVVASGRGYVADKIIKQAKEHDVPVHEDKQLAESLSKIEIGDTIPQELYEVVAEILVFVSDMDKLKERIK</sequence>
<dbReference type="Proteomes" id="UP000199800">
    <property type="component" value="Unassembled WGS sequence"/>
</dbReference>
<dbReference type="RefSeq" id="WP_092478841.1">
    <property type="nucleotide sequence ID" value="NZ_FOHN01000032.1"/>
</dbReference>
<keyword evidence="1" id="KW-0969">Cilium</keyword>
<evidence type="ECO:0000313" key="1">
    <source>
        <dbReference type="EMBL" id="SET57683.1"/>
    </source>
</evidence>
<dbReference type="GO" id="GO:0009306">
    <property type="term" value="P:protein secretion"/>
    <property type="evidence" value="ECO:0007669"/>
    <property type="project" value="InterPro"/>
</dbReference>
<dbReference type="SUPFAM" id="SSF160544">
    <property type="entry name" value="EscU C-terminal domain-like"/>
    <property type="match status" value="1"/>
</dbReference>
<gene>
    <name evidence="1" type="ORF">SAMN04487772_1329</name>
</gene>
<dbReference type="EMBL" id="FOHN01000032">
    <property type="protein sequence ID" value="SET57683.1"/>
    <property type="molecule type" value="Genomic_DNA"/>
</dbReference>
<dbReference type="AlphaFoldDB" id="A0A1I0FHH4"/>
<accession>A0A1I0FHH4</accession>
<dbReference type="Gene3D" id="3.40.1690.10">
    <property type="entry name" value="secretion proteins EscU"/>
    <property type="match status" value="1"/>
</dbReference>
<proteinExistence type="predicted"/>
<dbReference type="InterPro" id="IPR006135">
    <property type="entry name" value="T3SS_substrate_exporter"/>
</dbReference>
<organism evidence="1 2">
    <name type="scientific">[Clostridium] polysaccharolyticum</name>
    <dbReference type="NCBI Taxonomy" id="29364"/>
    <lineage>
        <taxon>Bacteria</taxon>
        <taxon>Bacillati</taxon>
        <taxon>Bacillota</taxon>
        <taxon>Clostridia</taxon>
        <taxon>Lachnospirales</taxon>
        <taxon>Lachnospiraceae</taxon>
    </lineage>
</organism>
<dbReference type="Pfam" id="PF01312">
    <property type="entry name" value="Bac_export_2"/>
    <property type="match status" value="1"/>
</dbReference>
<reference evidence="1 2" key="1">
    <citation type="submission" date="2016-10" db="EMBL/GenBank/DDBJ databases">
        <authorList>
            <person name="de Groot N.N."/>
        </authorList>
    </citation>
    <scope>NUCLEOTIDE SEQUENCE [LARGE SCALE GENOMIC DNA]</scope>
    <source>
        <strain evidence="1 2">DSM 1801</strain>
    </source>
</reference>
<name>A0A1I0FHH4_9FIRM</name>